<evidence type="ECO:0000313" key="2">
    <source>
        <dbReference type="EMBL" id="KZB66867.1"/>
    </source>
</evidence>
<name>A0A154L835_9PROT</name>
<dbReference type="RefSeq" id="WP_062950230.1">
    <property type="nucleotide sequence ID" value="NZ_LPVY01000005.1"/>
</dbReference>
<protein>
    <submittedName>
        <fullName evidence="2">Acetyltransferase</fullName>
    </submittedName>
</protein>
<dbReference type="EMBL" id="LPVY01000005">
    <property type="protein sequence ID" value="KZB66867.1"/>
    <property type="molecule type" value="Genomic_DNA"/>
</dbReference>
<accession>A0A154L835</accession>
<dbReference type="PANTHER" id="PTHR43415:SF3">
    <property type="entry name" value="GNAT-FAMILY ACETYLTRANSFERASE"/>
    <property type="match status" value="1"/>
</dbReference>
<dbReference type="PANTHER" id="PTHR43415">
    <property type="entry name" value="SPERMIDINE N(1)-ACETYLTRANSFERASE"/>
    <property type="match status" value="1"/>
</dbReference>
<proteinExistence type="predicted"/>
<dbReference type="SUPFAM" id="SSF55729">
    <property type="entry name" value="Acyl-CoA N-acyltransferases (Nat)"/>
    <property type="match status" value="1"/>
</dbReference>
<dbReference type="OrthoDB" id="336415at2"/>
<evidence type="ECO:0000259" key="1">
    <source>
        <dbReference type="Pfam" id="PF13302"/>
    </source>
</evidence>
<evidence type="ECO:0000313" key="3">
    <source>
        <dbReference type="Proteomes" id="UP000076335"/>
    </source>
</evidence>
<feature type="domain" description="N-acetyltransferase" evidence="1">
    <location>
        <begin position="11"/>
        <end position="146"/>
    </location>
</feature>
<dbReference type="InterPro" id="IPR000182">
    <property type="entry name" value="GNAT_dom"/>
</dbReference>
<organism evidence="2 3">
    <name type="scientific">Thalassospira lucentensis</name>
    <dbReference type="NCBI Taxonomy" id="168935"/>
    <lineage>
        <taxon>Bacteria</taxon>
        <taxon>Pseudomonadati</taxon>
        <taxon>Pseudomonadota</taxon>
        <taxon>Alphaproteobacteria</taxon>
        <taxon>Rhodospirillales</taxon>
        <taxon>Thalassospiraceae</taxon>
        <taxon>Thalassospira</taxon>
    </lineage>
</organism>
<comment type="caution">
    <text evidence="2">The sequence shown here is derived from an EMBL/GenBank/DDBJ whole genome shotgun (WGS) entry which is preliminary data.</text>
</comment>
<reference evidence="2 3" key="1">
    <citation type="submission" date="2015-12" db="EMBL/GenBank/DDBJ databases">
        <title>Genome sequence of Thalassospira lucentensis MCCC 1A02072.</title>
        <authorList>
            <person name="Lu L."/>
            <person name="Lai Q."/>
            <person name="Shao Z."/>
            <person name="Qian P."/>
        </authorList>
    </citation>
    <scope>NUCLEOTIDE SEQUENCE [LARGE SCALE GENOMIC DNA]</scope>
    <source>
        <strain evidence="2 3">MCCC 1A02072</strain>
    </source>
</reference>
<dbReference type="Proteomes" id="UP000076335">
    <property type="component" value="Unassembled WGS sequence"/>
</dbReference>
<sequence>MIYKLADGYYVRGLQQEDIEGSYPSWFEDQEVCAFNSHGKTFKNKEWFRNFYLNLNAEDQIVWAICHHKDGHIGNVSLQGMSFINRNAEFAILIGEKKHWRKSVGLNAAKILLTHGFCKLNLTRIYCGTAETNFGMQKLALNLGMKEEGRRRKHIYLNGKWLDMLEYGVLREEFVVAESIEK</sequence>
<gene>
    <name evidence="2" type="ORF">AUP42_15185</name>
</gene>
<keyword evidence="2" id="KW-0808">Transferase</keyword>
<dbReference type="GO" id="GO:0016747">
    <property type="term" value="F:acyltransferase activity, transferring groups other than amino-acyl groups"/>
    <property type="evidence" value="ECO:0007669"/>
    <property type="project" value="InterPro"/>
</dbReference>
<dbReference type="Pfam" id="PF13302">
    <property type="entry name" value="Acetyltransf_3"/>
    <property type="match status" value="1"/>
</dbReference>
<dbReference type="InterPro" id="IPR016181">
    <property type="entry name" value="Acyl_CoA_acyltransferase"/>
</dbReference>
<dbReference type="Gene3D" id="3.40.630.30">
    <property type="match status" value="1"/>
</dbReference>
<dbReference type="AlphaFoldDB" id="A0A154L835"/>